<dbReference type="GO" id="GO:0005886">
    <property type="term" value="C:plasma membrane"/>
    <property type="evidence" value="ECO:0007669"/>
    <property type="project" value="UniProtKB-SubCell"/>
</dbReference>
<dbReference type="GO" id="GO:0009425">
    <property type="term" value="C:bacterial-type flagellum basal body"/>
    <property type="evidence" value="ECO:0007669"/>
    <property type="project" value="UniProtKB-SubCell"/>
</dbReference>
<gene>
    <name evidence="11" type="ORF">CQA63_01125</name>
</gene>
<dbReference type="PRINTS" id="PR00953">
    <property type="entry name" value="TYPE3IMRPROT"/>
</dbReference>
<feature type="transmembrane region" description="Helical" evidence="10">
    <location>
        <begin position="70"/>
        <end position="95"/>
    </location>
</feature>
<evidence type="ECO:0000313" key="11">
    <source>
        <dbReference type="EMBL" id="RDU61136.1"/>
    </source>
</evidence>
<evidence type="ECO:0000256" key="10">
    <source>
        <dbReference type="RuleBase" id="RU362071"/>
    </source>
</evidence>
<proteinExistence type="inferred from homology"/>
<keyword evidence="6 10" id="KW-1133">Transmembrane helix</keyword>
<evidence type="ECO:0000256" key="2">
    <source>
        <dbReference type="ARBA" id="ARBA00009772"/>
    </source>
</evidence>
<evidence type="ECO:0000256" key="1">
    <source>
        <dbReference type="ARBA" id="ARBA00002578"/>
    </source>
</evidence>
<comment type="caution">
    <text evidence="11">The sequence shown here is derived from an EMBL/GenBank/DDBJ whole genome shotgun (WGS) entry which is preliminary data.</text>
</comment>
<keyword evidence="5 10" id="KW-0812">Transmembrane</keyword>
<dbReference type="OrthoDB" id="9797790at2"/>
<dbReference type="NCBIfam" id="TIGR01400">
    <property type="entry name" value="fliR"/>
    <property type="match status" value="1"/>
</dbReference>
<dbReference type="PANTHER" id="PTHR30065:SF8">
    <property type="entry name" value="FLAGELLAR BIOSYNTHETIC PROTEIN FLIR"/>
    <property type="match status" value="1"/>
</dbReference>
<dbReference type="AlphaFoldDB" id="A0A3D8I823"/>
<evidence type="ECO:0000256" key="5">
    <source>
        <dbReference type="ARBA" id="ARBA00022692"/>
    </source>
</evidence>
<accession>A0A3D8I823</accession>
<protein>
    <recommendedName>
        <fullName evidence="3 9">Flagellar biosynthetic protein FliR</fullName>
    </recommendedName>
</protein>
<feature type="transmembrane region" description="Helical" evidence="10">
    <location>
        <begin position="12"/>
        <end position="32"/>
    </location>
</feature>
<evidence type="ECO:0000256" key="9">
    <source>
        <dbReference type="NCBIfam" id="TIGR01400"/>
    </source>
</evidence>
<name>A0A3D8I823_9HELI</name>
<dbReference type="InterPro" id="IPR006303">
    <property type="entry name" value="FliR"/>
</dbReference>
<keyword evidence="4 10" id="KW-1003">Cell membrane</keyword>
<keyword evidence="11" id="KW-0282">Flagellum</keyword>
<keyword evidence="11" id="KW-0969">Cilium</keyword>
<dbReference type="EMBL" id="NXLR01000001">
    <property type="protein sequence ID" value="RDU61136.1"/>
    <property type="molecule type" value="Genomic_DNA"/>
</dbReference>
<dbReference type="GO" id="GO:0044780">
    <property type="term" value="P:bacterial-type flagellum assembly"/>
    <property type="evidence" value="ECO:0007669"/>
    <property type="project" value="UniProtKB-UniRule"/>
</dbReference>
<evidence type="ECO:0000313" key="12">
    <source>
        <dbReference type="Proteomes" id="UP000256599"/>
    </source>
</evidence>
<keyword evidence="11" id="KW-0966">Cell projection</keyword>
<evidence type="ECO:0000256" key="6">
    <source>
        <dbReference type="ARBA" id="ARBA00022989"/>
    </source>
</evidence>
<feature type="transmembrane region" description="Helical" evidence="10">
    <location>
        <begin position="216"/>
        <end position="240"/>
    </location>
</feature>
<dbReference type="Proteomes" id="UP000256599">
    <property type="component" value="Unassembled WGS sequence"/>
</dbReference>
<keyword evidence="8 10" id="KW-0975">Bacterial flagellum</keyword>
<evidence type="ECO:0000256" key="8">
    <source>
        <dbReference type="ARBA" id="ARBA00023143"/>
    </source>
</evidence>
<reference evidence="11 12" key="1">
    <citation type="submission" date="2018-04" db="EMBL/GenBank/DDBJ databases">
        <title>Novel Campyloabacter and Helicobacter Species and Strains.</title>
        <authorList>
            <person name="Mannion A.J."/>
            <person name="Shen Z."/>
            <person name="Fox J.G."/>
        </authorList>
    </citation>
    <scope>NUCLEOTIDE SEQUENCE [LARGE SCALE GENOMIC DNA]</scope>
    <source>
        <strain evidence="11 12">MIT 98-6070</strain>
    </source>
</reference>
<dbReference type="Pfam" id="PF01311">
    <property type="entry name" value="Bac_export_1"/>
    <property type="match status" value="1"/>
</dbReference>
<keyword evidence="12" id="KW-1185">Reference proteome</keyword>
<dbReference type="PANTHER" id="PTHR30065">
    <property type="entry name" value="FLAGELLAR BIOSYNTHETIC PROTEIN FLIR"/>
    <property type="match status" value="1"/>
</dbReference>
<organism evidence="11 12">
    <name type="scientific">Helicobacter marmotae</name>
    <dbReference type="NCBI Taxonomy" id="152490"/>
    <lineage>
        <taxon>Bacteria</taxon>
        <taxon>Pseudomonadati</taxon>
        <taxon>Campylobacterota</taxon>
        <taxon>Epsilonproteobacteria</taxon>
        <taxon>Campylobacterales</taxon>
        <taxon>Helicobacteraceae</taxon>
        <taxon>Helicobacter</taxon>
    </lineage>
</organism>
<sequence>MELVAYITQPNNVAVFLLLIARFSGVFAFFPFFDNQLVSVNVRGAMVFFMSVAFFPLVHTQLPDISMVEFIIIALFEVMLGFLASICLQIVFAMLSFGGELISFTMGLTMASAYDPISGAQKPIIAQLIALIGLLIALSLDFHHTIFLIISHSLNATPLGGFIFEPKSVAYFIKAFGNIFLVGFSMAFPVLAIILLSDVIFGMIMKTHPQFNLLAIGFPLKIGIAFVVLIFTISTIIYTFKNELKNAFFAVGKLFLGQ</sequence>
<evidence type="ECO:0000256" key="4">
    <source>
        <dbReference type="ARBA" id="ARBA00022475"/>
    </source>
</evidence>
<feature type="transmembrane region" description="Helical" evidence="10">
    <location>
        <begin position="38"/>
        <end position="58"/>
    </location>
</feature>
<dbReference type="RefSeq" id="WP_104699126.1">
    <property type="nucleotide sequence ID" value="NZ_FZPP01000003.1"/>
</dbReference>
<dbReference type="GO" id="GO:0006605">
    <property type="term" value="P:protein targeting"/>
    <property type="evidence" value="ECO:0007669"/>
    <property type="project" value="UniProtKB-UniRule"/>
</dbReference>
<evidence type="ECO:0000256" key="3">
    <source>
        <dbReference type="ARBA" id="ARBA00021717"/>
    </source>
</evidence>
<evidence type="ECO:0000256" key="7">
    <source>
        <dbReference type="ARBA" id="ARBA00023136"/>
    </source>
</evidence>
<comment type="similarity">
    <text evidence="2 10">Belongs to the FliR/MopE/SpaR family.</text>
</comment>
<comment type="subcellular location">
    <subcellularLocation>
        <location evidence="10">Cell membrane</location>
        <topology evidence="10">Multi-pass membrane protein</topology>
    </subcellularLocation>
    <subcellularLocation>
        <location evidence="10">Bacterial flagellum basal body</location>
    </subcellularLocation>
</comment>
<keyword evidence="7 10" id="KW-0472">Membrane</keyword>
<feature type="transmembrane region" description="Helical" evidence="10">
    <location>
        <begin position="124"/>
        <end position="140"/>
    </location>
</feature>
<dbReference type="InterPro" id="IPR002010">
    <property type="entry name" value="T3SS_IM_R"/>
</dbReference>
<feature type="transmembrane region" description="Helical" evidence="10">
    <location>
        <begin position="176"/>
        <end position="204"/>
    </location>
</feature>
<comment type="function">
    <text evidence="1 10">Role in flagellar biosynthesis.</text>
</comment>